<dbReference type="AlphaFoldDB" id="A0A0M3IGW1"/>
<accession>A0A0M3IGW1</accession>
<protein>
    <submittedName>
        <fullName evidence="2">ABC transmembrane type-1 domain-containing protein</fullName>
    </submittedName>
</protein>
<keyword evidence="1" id="KW-1185">Reference proteome</keyword>
<dbReference type="WBParaSite" id="ALUE_0001758401-mRNA-1">
    <property type="protein sequence ID" value="ALUE_0001758401-mRNA-1"/>
    <property type="gene ID" value="ALUE_0001758401"/>
</dbReference>
<proteinExistence type="predicted"/>
<name>A0A0M3IGW1_ASCLU</name>
<organism evidence="1 2">
    <name type="scientific">Ascaris lumbricoides</name>
    <name type="common">Giant roundworm</name>
    <dbReference type="NCBI Taxonomy" id="6252"/>
    <lineage>
        <taxon>Eukaryota</taxon>
        <taxon>Metazoa</taxon>
        <taxon>Ecdysozoa</taxon>
        <taxon>Nematoda</taxon>
        <taxon>Chromadorea</taxon>
        <taxon>Rhabditida</taxon>
        <taxon>Spirurina</taxon>
        <taxon>Ascaridomorpha</taxon>
        <taxon>Ascaridoidea</taxon>
        <taxon>Ascarididae</taxon>
        <taxon>Ascaris</taxon>
    </lineage>
</organism>
<dbReference type="Proteomes" id="UP000036681">
    <property type="component" value="Unplaced"/>
</dbReference>
<evidence type="ECO:0000313" key="1">
    <source>
        <dbReference type="Proteomes" id="UP000036681"/>
    </source>
</evidence>
<sequence>LLVFFIASHWFIRGTLNPIGLFAVSSIFDTISAQYDKVRNLVNAKVSSIVLKCTSLRKLSFLNI</sequence>
<reference evidence="2" key="1">
    <citation type="submission" date="2017-02" db="UniProtKB">
        <authorList>
            <consortium name="WormBaseParasite"/>
        </authorList>
    </citation>
    <scope>IDENTIFICATION</scope>
</reference>
<evidence type="ECO:0000313" key="2">
    <source>
        <dbReference type="WBParaSite" id="ALUE_0001758401-mRNA-1"/>
    </source>
</evidence>